<evidence type="ECO:0000256" key="7">
    <source>
        <dbReference type="ARBA" id="ARBA00023125"/>
    </source>
</evidence>
<reference evidence="13" key="1">
    <citation type="submission" date="2023-10" db="EMBL/GenBank/DDBJ databases">
        <authorList>
            <person name="Hackl T."/>
        </authorList>
    </citation>
    <scope>NUCLEOTIDE SEQUENCE</scope>
</reference>
<evidence type="ECO:0000259" key="12">
    <source>
        <dbReference type="PROSITE" id="PS50157"/>
    </source>
</evidence>
<evidence type="ECO:0000256" key="2">
    <source>
        <dbReference type="ARBA" id="ARBA00022723"/>
    </source>
</evidence>
<gene>
    <name evidence="13" type="ORF">KHLLAP_LOCUS1541</name>
</gene>
<evidence type="ECO:0000256" key="3">
    <source>
        <dbReference type="ARBA" id="ARBA00022737"/>
    </source>
</evidence>
<evidence type="ECO:0000313" key="14">
    <source>
        <dbReference type="Proteomes" id="UP001295740"/>
    </source>
</evidence>
<dbReference type="EMBL" id="CAUWAG010000003">
    <property type="protein sequence ID" value="CAJ2501073.1"/>
    <property type="molecule type" value="Genomic_DNA"/>
</dbReference>
<keyword evidence="4 10" id="KW-0863">Zinc-finger</keyword>
<dbReference type="FunFam" id="3.30.160.60:FF:000141">
    <property type="entry name" value="C2H2 zinc finger protein"/>
    <property type="match status" value="1"/>
</dbReference>
<dbReference type="PANTHER" id="PTHR24394">
    <property type="entry name" value="ZINC FINGER PROTEIN"/>
    <property type="match status" value="1"/>
</dbReference>
<comment type="caution">
    <text evidence="13">The sequence shown here is derived from an EMBL/GenBank/DDBJ whole genome shotgun (WGS) entry which is preliminary data.</text>
</comment>
<keyword evidence="6" id="KW-0805">Transcription regulation</keyword>
<evidence type="ECO:0000256" key="10">
    <source>
        <dbReference type="PROSITE-ProRule" id="PRU00042"/>
    </source>
</evidence>
<comment type="subcellular location">
    <subcellularLocation>
        <location evidence="1">Nucleus</location>
    </subcellularLocation>
</comment>
<keyword evidence="5" id="KW-0862">Zinc</keyword>
<feature type="compositionally biased region" description="Polar residues" evidence="11">
    <location>
        <begin position="404"/>
        <end position="437"/>
    </location>
</feature>
<keyword evidence="7" id="KW-0238">DNA-binding</keyword>
<keyword evidence="9" id="KW-0539">Nucleus</keyword>
<feature type="compositionally biased region" description="Basic residues" evidence="11">
    <location>
        <begin position="390"/>
        <end position="401"/>
    </location>
</feature>
<evidence type="ECO:0000256" key="5">
    <source>
        <dbReference type="ARBA" id="ARBA00022833"/>
    </source>
</evidence>
<dbReference type="GO" id="GO:0008270">
    <property type="term" value="F:zinc ion binding"/>
    <property type="evidence" value="ECO:0007669"/>
    <property type="project" value="UniProtKB-KW"/>
</dbReference>
<keyword evidence="14" id="KW-1185">Reference proteome</keyword>
<feature type="region of interest" description="Disordered" evidence="11">
    <location>
        <begin position="17"/>
        <end position="37"/>
    </location>
</feature>
<name>A0AAI8VA31_9PEZI</name>
<dbReference type="SMART" id="SM00355">
    <property type="entry name" value="ZnF_C2H2"/>
    <property type="match status" value="2"/>
</dbReference>
<dbReference type="FunFam" id="3.30.160.60:FF:000027">
    <property type="entry name" value="zinc finger protein 3 homolog"/>
    <property type="match status" value="1"/>
</dbReference>
<dbReference type="PROSITE" id="PS50157">
    <property type="entry name" value="ZINC_FINGER_C2H2_2"/>
    <property type="match status" value="2"/>
</dbReference>
<dbReference type="Pfam" id="PF00096">
    <property type="entry name" value="zf-C2H2"/>
    <property type="match status" value="2"/>
</dbReference>
<dbReference type="Gene3D" id="3.30.160.60">
    <property type="entry name" value="Classic Zinc Finger"/>
    <property type="match status" value="2"/>
</dbReference>
<evidence type="ECO:0000256" key="11">
    <source>
        <dbReference type="SAM" id="MobiDB-lite"/>
    </source>
</evidence>
<dbReference type="PROSITE" id="PS00028">
    <property type="entry name" value="ZINC_FINGER_C2H2_1"/>
    <property type="match status" value="2"/>
</dbReference>
<evidence type="ECO:0000256" key="8">
    <source>
        <dbReference type="ARBA" id="ARBA00023163"/>
    </source>
</evidence>
<dbReference type="Proteomes" id="UP001295740">
    <property type="component" value="Unassembled WGS sequence"/>
</dbReference>
<sequence>MDSNMMTAQMGQAPFLYYTPDPKADSRQHGHFSQHPGFQQMQQQMYPVVPTLPSTPIYSRPNSSCSQQGVPAQVFNPVPSNITPMASPQAAQRPGILVPSQRAKLMLETDMGEHDSFYPATPALSTSGSSMGSPCNTHDVLATPLNPMFSGLDGCETIKAELEATPEILEGLDWSSFGSPPLTPVYLHHSHAHAHSQTPAATNFPCSLNTSISSISSDLLSTTSPSCPSLSPSPSPYACSVASASTSDQDQVDFCDPRNLTVGGLANTALALEFSAPVALEEFRGDTDACQTPLPDSFDFSPSIHHGLPTFDDISDLESEDDFVNRLVNLGEQPNPDVKRPRSATCSTTLSLGHDSFLTEGEFDSDDSTSCAVTGLPSPSASSSDPDSHKGKKFKKSKKETRKSAPTMTVAADSNSGEGQGQQQAPVQTVANQSADNTGSTSGSSAPAGIVPAPPTRRGRKQSLTDDPSKTFVCELCNRRFRRQEHLKRHVRSLHTLDKPFECHECGKTFSRSDNLSQHARTHGSGAIVMNLIDGSEELDMMPAGEADYHNFGKVLFQVASEVPGSDYSDDSSSDVSDKKRKRSD</sequence>
<keyword evidence="2" id="KW-0479">Metal-binding</keyword>
<keyword evidence="3" id="KW-0677">Repeat</keyword>
<dbReference type="InterPro" id="IPR013087">
    <property type="entry name" value="Znf_C2H2_type"/>
</dbReference>
<dbReference type="PANTHER" id="PTHR24394:SF29">
    <property type="entry name" value="MYONEURIN"/>
    <property type="match status" value="1"/>
</dbReference>
<keyword evidence="8" id="KW-0804">Transcription</keyword>
<feature type="domain" description="C2H2-type" evidence="12">
    <location>
        <begin position="472"/>
        <end position="500"/>
    </location>
</feature>
<dbReference type="AlphaFoldDB" id="A0AAI8VA31"/>
<dbReference type="GO" id="GO:0003677">
    <property type="term" value="F:DNA binding"/>
    <property type="evidence" value="ECO:0007669"/>
    <property type="project" value="UniProtKB-KW"/>
</dbReference>
<dbReference type="SUPFAM" id="SSF57667">
    <property type="entry name" value="beta-beta-alpha zinc fingers"/>
    <property type="match status" value="1"/>
</dbReference>
<dbReference type="GO" id="GO:0005634">
    <property type="term" value="C:nucleus"/>
    <property type="evidence" value="ECO:0007669"/>
    <property type="project" value="UniProtKB-SubCell"/>
</dbReference>
<organism evidence="13 14">
    <name type="scientific">Anthostomella pinea</name>
    <dbReference type="NCBI Taxonomy" id="933095"/>
    <lineage>
        <taxon>Eukaryota</taxon>
        <taxon>Fungi</taxon>
        <taxon>Dikarya</taxon>
        <taxon>Ascomycota</taxon>
        <taxon>Pezizomycotina</taxon>
        <taxon>Sordariomycetes</taxon>
        <taxon>Xylariomycetidae</taxon>
        <taxon>Xylariales</taxon>
        <taxon>Xylariaceae</taxon>
        <taxon>Anthostomella</taxon>
    </lineage>
</organism>
<evidence type="ECO:0000313" key="13">
    <source>
        <dbReference type="EMBL" id="CAJ2501073.1"/>
    </source>
</evidence>
<dbReference type="InterPro" id="IPR036236">
    <property type="entry name" value="Znf_C2H2_sf"/>
</dbReference>
<feature type="domain" description="C2H2-type" evidence="12">
    <location>
        <begin position="501"/>
        <end position="523"/>
    </location>
</feature>
<evidence type="ECO:0000256" key="4">
    <source>
        <dbReference type="ARBA" id="ARBA00022771"/>
    </source>
</evidence>
<proteinExistence type="predicted"/>
<evidence type="ECO:0000256" key="1">
    <source>
        <dbReference type="ARBA" id="ARBA00004123"/>
    </source>
</evidence>
<dbReference type="GO" id="GO:0000981">
    <property type="term" value="F:DNA-binding transcription factor activity, RNA polymerase II-specific"/>
    <property type="evidence" value="ECO:0007669"/>
    <property type="project" value="TreeGrafter"/>
</dbReference>
<feature type="region of interest" description="Disordered" evidence="11">
    <location>
        <begin position="361"/>
        <end position="467"/>
    </location>
</feature>
<feature type="region of interest" description="Disordered" evidence="11">
    <location>
        <begin position="564"/>
        <end position="585"/>
    </location>
</feature>
<accession>A0AAI8VA31</accession>
<evidence type="ECO:0000256" key="9">
    <source>
        <dbReference type="ARBA" id="ARBA00023242"/>
    </source>
</evidence>
<protein>
    <submittedName>
        <fullName evidence="13">Uu.00g039260.m01.CDS01</fullName>
    </submittedName>
</protein>
<evidence type="ECO:0000256" key="6">
    <source>
        <dbReference type="ARBA" id="ARBA00023015"/>
    </source>
</evidence>